<dbReference type="InterPro" id="IPR036324">
    <property type="entry name" value="Mn/Fe_SOD_N_sf"/>
</dbReference>
<dbReference type="SUPFAM" id="SSF54719">
    <property type="entry name" value="Fe,Mn superoxide dismutase (SOD), C-terminal domain"/>
    <property type="match status" value="1"/>
</dbReference>
<evidence type="ECO:0000256" key="4">
    <source>
        <dbReference type="ARBA" id="ARBA00037226"/>
    </source>
</evidence>
<dbReference type="GO" id="GO:0046872">
    <property type="term" value="F:metal ion binding"/>
    <property type="evidence" value="ECO:0007669"/>
    <property type="project" value="UniProtKB-KW"/>
</dbReference>
<dbReference type="Gene3D" id="1.10.287.990">
    <property type="entry name" value="Fe,Mn superoxide dismutase (SOD) domain"/>
    <property type="match status" value="1"/>
</dbReference>
<dbReference type="PIRSF" id="PIRSF000349">
    <property type="entry name" value="SODismutase"/>
    <property type="match status" value="1"/>
</dbReference>
<feature type="binding site" evidence="5">
    <location>
        <position position="34"/>
    </location>
    <ligand>
        <name>Mn(2+)</name>
        <dbReference type="ChEBI" id="CHEBI:29035"/>
    </ligand>
</feature>
<gene>
    <name evidence="9" type="ORF">ECU11_1080</name>
</gene>
<dbReference type="Pfam" id="PF02777">
    <property type="entry name" value="Sod_Fe_C"/>
    <property type="match status" value="1"/>
</dbReference>
<feature type="binding site" evidence="5">
    <location>
        <position position="91"/>
    </location>
    <ligand>
        <name>Mn(2+)</name>
        <dbReference type="ChEBI" id="CHEBI:29035"/>
    </ligand>
</feature>
<dbReference type="SUPFAM" id="SSF46609">
    <property type="entry name" value="Fe,Mn superoxide dismutase (SOD), N-terminal domain"/>
    <property type="match status" value="1"/>
</dbReference>
<dbReference type="InterPro" id="IPR036314">
    <property type="entry name" value="SOD_C_sf"/>
</dbReference>
<dbReference type="GO" id="GO:0004784">
    <property type="term" value="F:superoxide dismutase activity"/>
    <property type="evidence" value="ECO:0007669"/>
    <property type="project" value="UniProtKB-EC"/>
</dbReference>
<evidence type="ECO:0000256" key="3">
    <source>
        <dbReference type="ARBA" id="ARBA00023002"/>
    </source>
</evidence>
<dbReference type="InterPro" id="IPR001189">
    <property type="entry name" value="Mn/Fe_SOD"/>
</dbReference>
<dbReference type="VEuPathDB" id="MicrosporidiaDB:ECU11_1080"/>
<proteinExistence type="inferred from homology"/>
<dbReference type="VEuPathDB" id="MicrosporidiaDB:M970_111070"/>
<dbReference type="EC" id="1.15.1.1" evidence="6"/>
<keyword evidence="2 5" id="KW-0479">Metal-binding</keyword>
<evidence type="ECO:0000256" key="1">
    <source>
        <dbReference type="ARBA" id="ARBA00008714"/>
    </source>
</evidence>
<evidence type="ECO:0000259" key="7">
    <source>
        <dbReference type="Pfam" id="PF00081"/>
    </source>
</evidence>
<dbReference type="PANTHER" id="PTHR43595">
    <property type="entry name" value="37S RIBOSOMAL PROTEIN S26, MITOCHONDRIAL"/>
    <property type="match status" value="1"/>
</dbReference>
<comment type="function">
    <text evidence="4">Component of the mitochondrial ribosome (mitoribosome), a dedicated translation machinery responsible for the synthesis of mitochondrial genome-encoded proteins, including at least some of the essential transmembrane subunits of the mitochondrial respiratory chain. The mitoribosomes are attached to the mitochondrial inner membrane and translation products are cotranslationally integrated into the membrane.</text>
</comment>
<keyword evidence="3 6" id="KW-0560">Oxidoreductase</keyword>
<organism evidence="9">
    <name type="scientific">Encephalitozoon cuniculi</name>
    <name type="common">Microsporidian parasite</name>
    <dbReference type="NCBI Taxonomy" id="6035"/>
    <lineage>
        <taxon>Eukaryota</taxon>
        <taxon>Fungi</taxon>
        <taxon>Fungi incertae sedis</taxon>
        <taxon>Microsporidia</taxon>
        <taxon>Unikaryonidae</taxon>
        <taxon>Encephalitozoon</taxon>
    </lineage>
</organism>
<sequence length="233" mass="27087">MVRNVVPMEFKLPELDYPYDALEPIIDEETMRTHHSKHHQAYINSLEKTLRSNSIKGKSLYYYVTKGRGIRGVKSSARRDLLNFSGGHYNHSLFWKMMCPPGTSGPMSPRLLEYIERSFGSQEKMVKEFSNAAVSLFGSGWVWLCYRQSEGILVIRKTYNQDAICMKTSSTVPILGLDVWEHAYYLKYKNVRSEYVANWWKVVNWDLVSRLFEEIALENKKLCVMSDGSIKFD</sequence>
<dbReference type="Gene3D" id="3.55.40.20">
    <property type="entry name" value="Iron/manganese superoxide dismutase, C-terminal domain"/>
    <property type="match status" value="1"/>
</dbReference>
<feature type="domain" description="Manganese/iron superoxide dismutase N-terminal" evidence="7">
    <location>
        <begin position="9"/>
        <end position="99"/>
    </location>
</feature>
<name>M1JHW3_ENCCN</name>
<dbReference type="VEuPathDB" id="MicrosporidiaDB:AEWD_111070"/>
<feature type="binding site" evidence="5">
    <location>
        <position position="182"/>
    </location>
    <ligand>
        <name>Mn(2+)</name>
        <dbReference type="ChEBI" id="CHEBI:29035"/>
    </ligand>
</feature>
<dbReference type="AlphaFoldDB" id="M1JHW3"/>
<feature type="binding site" evidence="5">
    <location>
        <position position="178"/>
    </location>
    <ligand>
        <name>Mn(2+)</name>
        <dbReference type="ChEBI" id="CHEBI:29035"/>
    </ligand>
</feature>
<dbReference type="FunFam" id="3.55.40.20:FF:000004">
    <property type="entry name" value="Superoxide dismutase [Fe]"/>
    <property type="match status" value="1"/>
</dbReference>
<comment type="function">
    <text evidence="6">Destroys radicals which are normally produced within the cells and which are toxic to biological systems.</text>
</comment>
<protein>
    <recommendedName>
        <fullName evidence="6">Superoxide dismutase</fullName>
        <ecNumber evidence="6">1.15.1.1</ecNumber>
    </recommendedName>
</protein>
<evidence type="ECO:0000259" key="8">
    <source>
        <dbReference type="Pfam" id="PF02777"/>
    </source>
</evidence>
<dbReference type="VEuPathDB" id="MicrosporidiaDB:AEWR_111070"/>
<comment type="similarity">
    <text evidence="1 6">Belongs to the iron/manganese superoxide dismutase family.</text>
</comment>
<evidence type="ECO:0000256" key="5">
    <source>
        <dbReference type="PIRSR" id="PIRSR000349-1"/>
    </source>
</evidence>
<dbReference type="PROSITE" id="PS00088">
    <property type="entry name" value="SOD_MN"/>
    <property type="match status" value="1"/>
</dbReference>
<feature type="domain" description="Manganese/iron superoxide dismutase C-terminal" evidence="8">
    <location>
        <begin position="110"/>
        <end position="209"/>
    </location>
</feature>
<accession>M1JHW3</accession>
<dbReference type="InterPro" id="IPR019831">
    <property type="entry name" value="Mn/Fe_SOD_N"/>
</dbReference>
<evidence type="ECO:0000313" key="9">
    <source>
        <dbReference type="EMBL" id="AGE94954.1"/>
    </source>
</evidence>
<dbReference type="VEuPathDB" id="MicrosporidiaDB:AEWQ_111070"/>
<reference evidence="9" key="1">
    <citation type="journal article" date="2013" name="Eukaryot. Cell">
        <title>Extremely Reduced Levels of Heterozygosity in the Vertebrate Pathogen Encephalitozoon cuniculi.</title>
        <authorList>
            <person name="Selman M."/>
            <person name="Sak B."/>
            <person name="Kvac M."/>
            <person name="Farinelli L."/>
            <person name="Weiss L.M."/>
            <person name="Corradi N."/>
        </authorList>
    </citation>
    <scope>NUCLEOTIDE SEQUENCE</scope>
</reference>
<dbReference type="InterPro" id="IPR019833">
    <property type="entry name" value="Mn/Fe_SOD_BS"/>
</dbReference>
<comment type="catalytic activity">
    <reaction evidence="6">
        <text>2 superoxide + 2 H(+) = H2O2 + O2</text>
        <dbReference type="Rhea" id="RHEA:20696"/>
        <dbReference type="ChEBI" id="CHEBI:15378"/>
        <dbReference type="ChEBI" id="CHEBI:15379"/>
        <dbReference type="ChEBI" id="CHEBI:16240"/>
        <dbReference type="ChEBI" id="CHEBI:18421"/>
        <dbReference type="EC" id="1.15.1.1"/>
    </reaction>
</comment>
<dbReference type="InterPro" id="IPR019832">
    <property type="entry name" value="Mn/Fe_SOD_C"/>
</dbReference>
<dbReference type="Pfam" id="PF00081">
    <property type="entry name" value="Sod_Fe_N"/>
    <property type="match status" value="1"/>
</dbReference>
<dbReference type="EMBL" id="KC513604">
    <property type="protein sequence ID" value="AGE94954.1"/>
    <property type="molecule type" value="Genomic_DNA"/>
</dbReference>
<dbReference type="PRINTS" id="PR01703">
    <property type="entry name" value="MNSODISMTASE"/>
</dbReference>
<dbReference type="GO" id="GO:0005737">
    <property type="term" value="C:cytoplasm"/>
    <property type="evidence" value="ECO:0007669"/>
    <property type="project" value="TreeGrafter"/>
</dbReference>
<evidence type="ECO:0000256" key="6">
    <source>
        <dbReference type="RuleBase" id="RU000414"/>
    </source>
</evidence>
<evidence type="ECO:0000256" key="2">
    <source>
        <dbReference type="ARBA" id="ARBA00022723"/>
    </source>
</evidence>
<dbReference type="PANTHER" id="PTHR43595:SF2">
    <property type="entry name" value="SMALL RIBOSOMAL SUBUNIT PROTEIN MS42"/>
    <property type="match status" value="1"/>
</dbReference>